<evidence type="ECO:0000313" key="2">
    <source>
        <dbReference type="Proteomes" id="UP000224460"/>
    </source>
</evidence>
<reference evidence="1" key="1">
    <citation type="submission" date="2017-10" db="EMBL/GenBank/DDBJ databases">
        <title>Genome sequence of cellulolytic Lachnospiraceae bacterium XHS1971 isolated from hotspring sediment.</title>
        <authorList>
            <person name="Vasudevan G."/>
            <person name="Joshi A.J."/>
            <person name="Hivarkar S."/>
            <person name="Lanjekar V.B."/>
            <person name="Dhakephalkar P.K."/>
            <person name="Dagar S."/>
        </authorList>
    </citation>
    <scope>NUCLEOTIDE SEQUENCE</scope>
    <source>
        <strain evidence="1">XHS1971</strain>
    </source>
</reference>
<proteinExistence type="predicted"/>
<comment type="caution">
    <text evidence="1">The sequence shown here is derived from an EMBL/GenBank/DDBJ whole genome shotgun (WGS) entry which is preliminary data.</text>
</comment>
<gene>
    <name evidence="1" type="ORF">CS063_07800</name>
</gene>
<protein>
    <submittedName>
        <fullName evidence="1">Uncharacterized protein</fullName>
    </submittedName>
</protein>
<sequence>MKKRLFSILLTVCMVLSMLPVGAFASPGDSDPIPIERKTTLDLTSANGCNESATTTGPMLSMLPVRAFASPGGSDPIPIERKTTLDLTSTNGSYESATTTGQLINVNFTTTNVTDSAEGWAWYKTAADGYSANTLVLSGANITGQDSSVESYGIILPPDATIKLLDGTTNTVISGRTDGRNYYSRGITCRGGLMSIEGTGTLNTTGGMASDGYSFGIHAENLTINSGTITATAGNASNGASFGIYAKNLTINSGTITATTGNASNGASYGIHAENLIINSGTITVTGGNAKSTSYGIAVQGVGSTIGTITIKGGNLTVQSGNAQESCGIGVRGTGTITISGGSGSATSGTGTRTSMAFSKELASGSLSLTGTSGGTARSWDVTSEVFFDGGTGTQDDPYQIATAKQLRFLSAVINQYVFIDKDSPSYGQGIRKVALDQDAQTYAYLQCAHYKLTADIVLNDTTDWESWNDNTTGLNSWMPIGQADGYTLTDTYAKAFAGTFDGDNHTISGMYHNALSMGVRSGAAHLRGVGLFGAIKDGSIKNVTVAKSYISNRNALVGSVVGVIGASEKVSVDNCTNSSTVIGTFSNIGGNGTVNSMVGGVVGLNYGIVQNCQNTGTVINAGSGDNGGGVVGCNSGKVDYCTNSGTVRGTYVNTYSQSGQLGGIVGTNAGILKNCTNSGIIDSEYSECVGGVTAVNAVYGIVENCQNSSRVIGRSYIGGVVGKDCNGNNGIGVKNCQNSGMVIGDSFVGGVIGGGGLVGSVVQMQNCYSPKGLTIKKTGELATRDIGTSSDNPIYIGHLIGYSIGTSTGTGNSSNPIVSGVTVSPSNATVAQGGTQQFTATVTDETNQTVTWSILNDDENVSIDSAGKVTVTSSAVGGKIYVVKATSTQNPKKYGTASMTINVQTPAKPSITPTTLLSGIVGTAYSETLQATGYPTPTWSKASGNLPDGLTLSSEGKITGTPTKSGTFSFTVKVTNASGSDTKELAITVTSNITGLTVTPSTATVKKTKTQQFTANVTGTGTGEVGVTWSVSGSTKSTIDATGLLTVNAFETANTLTVTATSKADSTKSATATVTVTDAPKLCTVTFDSDGGSTVLSISGIEEGSLITLPNAPTKENHRFDGWYTEKTGGGKQFTGATVVNTSITVYAKWTKLVTVSGIVVEEDNTPISGVSVTLLPTYGTAAAITGADGKFHFDNIPEDYFTVTATFEDTSSVTANVTGDYSNVKLVKPKPYLTITRQPQDGYIIKGIPGQNAVFEMLGERTPHLADSVAHYWYWLLNNKPDVDKDKRIEQTGSQLTINETNNNIPTERGIYKLYGYAYVSPVTAPPELTAYTRVAALKVVGTNTIAGEVKKENGDLVQGATVKLEYVGTWPYGSSAITSSSNSQTTLADGKYQFKLVPDGNYKLTITLPDGGKIVYGPYAFPGVNPTDPSEPIDPDIVIPDEASIQISEQPQDATVKKDTAVTLTAAANATNGTAVTYQWYKNTQNANSGGTEISGATAKDYKSPTETKGTTYYYCVVSGTGLESVTTRPVKVTVFTYGILAGTVQTDDKQTIAGATVELVQLTCTDPNPPEKFTTSSNPQTTTADGKFKFIEVPNGTYKLKITLPSGEVFEEQPISVPNVNPDLPITPPAKPTISITSQPKSMTVALGDTAGLSISAGVSNSNAVIYQWYKNTVSSTTGGTAISGATSSSYLAPTAAKGIAYYYCEVKASGAEPKTSNVAKVTVRNSLYMTIEGAVKDDSSNTVKDATVILAPTAGISPNPRTTKVDGKYKFEMLPLGKYTLTITLSGGGTLIKEIDPGDPDNPNYPTYPNGEVDIVVPATNSITITQQPKAIEVTSEMTAGFAVKAVATKSATLTYQWYKNTTNANNGGTKLEDKTTAALTLDKQPAGVSYYYCVVSSQGASDKVTHPAKLTVTKAPDKTGDLNGSVVEDEDGKPVVGAEVKLMKYGTDGTQFGSTVVTGKDGKYEFQVIPYGSYSLVAQKNAQIVTKQVTIKEVSITENLTLPNGGKLTKVTIQGSSTPSVAVRNLDEMFTPQDSAIAKQSGAQVEIKLLVEKKDIPADKEEMDAALGQNQEVGMYLEAKLVKIITGTVVDNATENIQPPSGQTLHIVLDLPTALQGKEGYQVIRAHSENGITSIKVIIPNYDQVMQTLAFDADAFSTYAIVYNNLQSNTGGGGSSSGGSSGGSSYNAYDIQITKEGNGTIVPDPGADNKVTIPEWSDQTFTFTPEKGYMVFDVLVDGKSVGASTSYSFKNITKEHTLKVIFRKDSSLENPKTDEKPNDVKFDDVKDEDWFAAAVYTATRKGWFQGTSDTTFSPYLDTTRGMIVTVLHRMENEPRATVTSIFDDVTIGSWYYNGVTWGQEHKIVKGYGNGKYGPQDNITREQMVAILYRYAQFKGYDVSKTSSLSQFTDASTISGYAKLPMTWAVANGLISGKGNNRLDPKTGATRAEVAAILTRFYELFSNK</sequence>
<dbReference type="Proteomes" id="UP000224460">
    <property type="component" value="Unassembled WGS sequence"/>
</dbReference>
<accession>A0AC61DDV9</accession>
<keyword evidence="2" id="KW-1185">Reference proteome</keyword>
<evidence type="ECO:0000313" key="1">
    <source>
        <dbReference type="EMBL" id="PHV70916.1"/>
    </source>
</evidence>
<dbReference type="EMBL" id="PEDL01000006">
    <property type="protein sequence ID" value="PHV70916.1"/>
    <property type="molecule type" value="Genomic_DNA"/>
</dbReference>
<name>A0AC61DDV9_9FIRM</name>
<organism evidence="1 2">
    <name type="scientific">Sporanaerobium hydrogeniformans</name>
    <dbReference type="NCBI Taxonomy" id="3072179"/>
    <lineage>
        <taxon>Bacteria</taxon>
        <taxon>Bacillati</taxon>
        <taxon>Bacillota</taxon>
        <taxon>Clostridia</taxon>
        <taxon>Lachnospirales</taxon>
        <taxon>Lachnospiraceae</taxon>
        <taxon>Sporanaerobium</taxon>
    </lineage>
</organism>